<reference evidence="1 2" key="2">
    <citation type="submission" date="2018-11" db="EMBL/GenBank/DDBJ databases">
        <authorList>
            <consortium name="Pathogen Informatics"/>
        </authorList>
    </citation>
    <scope>NUCLEOTIDE SEQUENCE [LARGE SCALE GENOMIC DNA]</scope>
</reference>
<gene>
    <name evidence="1" type="ORF">BTMF_LOCUS12732</name>
</gene>
<dbReference type="WBParaSite" id="BTMF_0001473601-mRNA-1">
    <property type="protein sequence ID" value="BTMF_0001473601-mRNA-1"/>
    <property type="gene ID" value="BTMF_0001473601"/>
</dbReference>
<sequence length="55" mass="6260">MYNQTDEKNYSHNYHSVVRLYECHSVSLRVAATTSIVVVSSNSSSNNSKSREEFC</sequence>
<name>A0A0R3R3Z6_9BILA</name>
<reference evidence="3" key="1">
    <citation type="submission" date="2017-02" db="UniProtKB">
        <authorList>
            <consortium name="WormBaseParasite"/>
        </authorList>
    </citation>
    <scope>IDENTIFICATION</scope>
</reference>
<evidence type="ECO:0000313" key="1">
    <source>
        <dbReference type="EMBL" id="VDO43671.1"/>
    </source>
</evidence>
<dbReference type="AlphaFoldDB" id="A0A0R3R3Z6"/>
<organism evidence="3">
    <name type="scientific">Brugia timori</name>
    <dbReference type="NCBI Taxonomy" id="42155"/>
    <lineage>
        <taxon>Eukaryota</taxon>
        <taxon>Metazoa</taxon>
        <taxon>Ecdysozoa</taxon>
        <taxon>Nematoda</taxon>
        <taxon>Chromadorea</taxon>
        <taxon>Rhabditida</taxon>
        <taxon>Spirurina</taxon>
        <taxon>Spiruromorpha</taxon>
        <taxon>Filarioidea</taxon>
        <taxon>Onchocercidae</taxon>
        <taxon>Brugia</taxon>
    </lineage>
</organism>
<protein>
    <submittedName>
        <fullName evidence="1 3">Uncharacterized protein</fullName>
    </submittedName>
</protein>
<keyword evidence="2" id="KW-1185">Reference proteome</keyword>
<dbReference type="EMBL" id="UZAG01019424">
    <property type="protein sequence ID" value="VDO43671.1"/>
    <property type="molecule type" value="Genomic_DNA"/>
</dbReference>
<evidence type="ECO:0000313" key="2">
    <source>
        <dbReference type="Proteomes" id="UP000280834"/>
    </source>
</evidence>
<accession>A0A0R3R3Z6</accession>
<proteinExistence type="predicted"/>
<evidence type="ECO:0000313" key="3">
    <source>
        <dbReference type="WBParaSite" id="BTMF_0001473601-mRNA-1"/>
    </source>
</evidence>
<dbReference type="Proteomes" id="UP000280834">
    <property type="component" value="Unassembled WGS sequence"/>
</dbReference>